<organism evidence="1 2">
    <name type="scientific">Anabarilius grahami</name>
    <name type="common">Kanglang fish</name>
    <name type="synonym">Barilius grahami</name>
    <dbReference type="NCBI Taxonomy" id="495550"/>
    <lineage>
        <taxon>Eukaryota</taxon>
        <taxon>Metazoa</taxon>
        <taxon>Chordata</taxon>
        <taxon>Craniata</taxon>
        <taxon>Vertebrata</taxon>
        <taxon>Euteleostomi</taxon>
        <taxon>Actinopterygii</taxon>
        <taxon>Neopterygii</taxon>
        <taxon>Teleostei</taxon>
        <taxon>Ostariophysi</taxon>
        <taxon>Cypriniformes</taxon>
        <taxon>Xenocyprididae</taxon>
        <taxon>Xenocypridinae</taxon>
        <taxon>Xenocypridinae incertae sedis</taxon>
        <taxon>Anabarilius</taxon>
    </lineage>
</organism>
<evidence type="ECO:0000313" key="2">
    <source>
        <dbReference type="Proteomes" id="UP000281406"/>
    </source>
</evidence>
<name>A0A3N0YBD0_ANAGA</name>
<accession>A0A3N0YBD0</accession>
<comment type="caution">
    <text evidence="1">The sequence shown here is derived from an EMBL/GenBank/DDBJ whole genome shotgun (WGS) entry which is preliminary data.</text>
</comment>
<dbReference type="EMBL" id="RJVU01047928">
    <property type="protein sequence ID" value="ROL43555.1"/>
    <property type="molecule type" value="Genomic_DNA"/>
</dbReference>
<keyword evidence="2" id="KW-1185">Reference proteome</keyword>
<proteinExistence type="predicted"/>
<evidence type="ECO:0000313" key="1">
    <source>
        <dbReference type="EMBL" id="ROL43555.1"/>
    </source>
</evidence>
<reference evidence="1 2" key="1">
    <citation type="submission" date="2018-10" db="EMBL/GenBank/DDBJ databases">
        <title>Genome assembly for a Yunnan-Guizhou Plateau 3E fish, Anabarilius grahami (Regan), and its evolutionary and genetic applications.</title>
        <authorList>
            <person name="Jiang W."/>
        </authorList>
    </citation>
    <scope>NUCLEOTIDE SEQUENCE [LARGE SCALE GENOMIC DNA]</scope>
    <source>
        <strain evidence="1">AG-KIZ</strain>
        <tissue evidence="1">Muscle</tissue>
    </source>
</reference>
<dbReference type="Proteomes" id="UP000281406">
    <property type="component" value="Unassembled WGS sequence"/>
</dbReference>
<sequence>MGILESGTQLSAINPRIEGMPTRQPIQHNLTSSELSKSTLLLFKQEEYNVHQHVLKKAPWAYNLSRHVASARGSVIEVQARQTDYQGRSLASPSPGQPAT</sequence>
<dbReference type="AlphaFoldDB" id="A0A3N0YBD0"/>
<protein>
    <submittedName>
        <fullName evidence="1">Uncharacterized protein</fullName>
    </submittedName>
</protein>
<gene>
    <name evidence="1" type="ORF">DPX16_13486</name>
</gene>